<accession>A0AAD9RDR6</accession>
<evidence type="ECO:0000313" key="2">
    <source>
        <dbReference type="Proteomes" id="UP001258017"/>
    </source>
</evidence>
<name>A0AAD9RDR6_9HYME</name>
<reference evidence="1" key="2">
    <citation type="journal article" date="2023" name="Commun. Biol.">
        <title>Intrasexual cuticular hydrocarbon dimorphism in a wasp sheds light on hydrocarbon biosynthesis genes in Hymenoptera.</title>
        <authorList>
            <person name="Moris V.C."/>
            <person name="Podsiadlowski L."/>
            <person name="Martin S."/>
            <person name="Oeyen J.P."/>
            <person name="Donath A."/>
            <person name="Petersen M."/>
            <person name="Wilbrandt J."/>
            <person name="Misof B."/>
            <person name="Liedtke D."/>
            <person name="Thamm M."/>
            <person name="Scheiner R."/>
            <person name="Schmitt T."/>
            <person name="Niehuis O."/>
        </authorList>
    </citation>
    <scope>NUCLEOTIDE SEQUENCE</scope>
    <source>
        <strain evidence="1">GBR_01_08_01A</strain>
    </source>
</reference>
<organism evidence="1 2">
    <name type="scientific">Odynerus spinipes</name>
    <dbReference type="NCBI Taxonomy" id="1348599"/>
    <lineage>
        <taxon>Eukaryota</taxon>
        <taxon>Metazoa</taxon>
        <taxon>Ecdysozoa</taxon>
        <taxon>Arthropoda</taxon>
        <taxon>Hexapoda</taxon>
        <taxon>Insecta</taxon>
        <taxon>Pterygota</taxon>
        <taxon>Neoptera</taxon>
        <taxon>Endopterygota</taxon>
        <taxon>Hymenoptera</taxon>
        <taxon>Apocrita</taxon>
        <taxon>Aculeata</taxon>
        <taxon>Vespoidea</taxon>
        <taxon>Vespidae</taxon>
        <taxon>Eumeninae</taxon>
        <taxon>Odynerus</taxon>
    </lineage>
</organism>
<dbReference type="AlphaFoldDB" id="A0AAD9RDR6"/>
<keyword evidence="2" id="KW-1185">Reference proteome</keyword>
<proteinExistence type="predicted"/>
<evidence type="ECO:0000313" key="1">
    <source>
        <dbReference type="EMBL" id="KAK2577570.1"/>
    </source>
</evidence>
<comment type="caution">
    <text evidence="1">The sequence shown here is derived from an EMBL/GenBank/DDBJ whole genome shotgun (WGS) entry which is preliminary data.</text>
</comment>
<sequence>MAEEESGWEPRHYREVTSVLPDFDPVKGNLTINQWIEKIEEYGDMYQWDEITVRHYALSKMVGVARKWRDSLPCLNRSWLQWKELLRENFPESKSNLKIMTTRDEDLLTPPATPTRSTLRATTHQVIPDHYLGHVTVAADASNRELYVEGGLRSEGPTLPRCIVNTDEEGKTVLPVLNVTGQRLVINPGDVVTRADDCEEGSTGRDVNTEPITEDQVDTDLDGEEKQRLLKALDDNRDLVAYSIRQLGRTNPTDWRTMSGSS</sequence>
<protein>
    <submittedName>
        <fullName evidence="1">Uncharacterized protein</fullName>
    </submittedName>
</protein>
<reference evidence="1" key="1">
    <citation type="submission" date="2021-08" db="EMBL/GenBank/DDBJ databases">
        <authorList>
            <person name="Misof B."/>
            <person name="Oliver O."/>
            <person name="Podsiadlowski L."/>
            <person name="Donath A."/>
            <person name="Peters R."/>
            <person name="Mayer C."/>
            <person name="Rust J."/>
            <person name="Gunkel S."/>
            <person name="Lesny P."/>
            <person name="Martin S."/>
            <person name="Oeyen J.P."/>
            <person name="Petersen M."/>
            <person name="Panagiotis P."/>
            <person name="Wilbrandt J."/>
            <person name="Tanja T."/>
        </authorList>
    </citation>
    <scope>NUCLEOTIDE SEQUENCE</scope>
    <source>
        <strain evidence="1">GBR_01_08_01A</strain>
        <tissue evidence="1">Thorax + abdomen</tissue>
    </source>
</reference>
<dbReference type="EMBL" id="JAIFRP010004281">
    <property type="protein sequence ID" value="KAK2577570.1"/>
    <property type="molecule type" value="Genomic_DNA"/>
</dbReference>
<dbReference type="Proteomes" id="UP001258017">
    <property type="component" value="Unassembled WGS sequence"/>
</dbReference>
<gene>
    <name evidence="1" type="ORF">KPH14_012732</name>
</gene>